<dbReference type="PROSITE" id="PS51201">
    <property type="entry name" value="RCK_N"/>
    <property type="match status" value="1"/>
</dbReference>
<dbReference type="EMBL" id="CP042425">
    <property type="protein sequence ID" value="QEL20834.1"/>
    <property type="molecule type" value="Genomic_DNA"/>
</dbReference>
<dbReference type="InterPro" id="IPR003148">
    <property type="entry name" value="RCK_N"/>
</dbReference>
<feature type="transmembrane region" description="Helical" evidence="7">
    <location>
        <begin position="31"/>
        <end position="51"/>
    </location>
</feature>
<evidence type="ECO:0000259" key="8">
    <source>
        <dbReference type="PROSITE" id="PS51201"/>
    </source>
</evidence>
<name>A0A5C1AUC0_9BACT</name>
<feature type="domain" description="RCK N-terminal" evidence="8">
    <location>
        <begin position="420"/>
        <end position="536"/>
    </location>
</feature>
<dbReference type="InterPro" id="IPR036291">
    <property type="entry name" value="NAD(P)-bd_dom_sf"/>
</dbReference>
<keyword evidence="6 7" id="KW-0472">Membrane</keyword>
<proteinExistence type="inferred from homology"/>
<evidence type="ECO:0000256" key="3">
    <source>
        <dbReference type="ARBA" id="ARBA00022448"/>
    </source>
</evidence>
<evidence type="ECO:0000256" key="2">
    <source>
        <dbReference type="ARBA" id="ARBA00005551"/>
    </source>
</evidence>
<dbReference type="GO" id="GO:0006813">
    <property type="term" value="P:potassium ion transport"/>
    <property type="evidence" value="ECO:0007669"/>
    <property type="project" value="InterPro"/>
</dbReference>
<feature type="transmembrane region" description="Helical" evidence="7">
    <location>
        <begin position="361"/>
        <end position="383"/>
    </location>
</feature>
<feature type="transmembrane region" description="Helical" evidence="7">
    <location>
        <begin position="222"/>
        <end position="255"/>
    </location>
</feature>
<dbReference type="Proteomes" id="UP000324974">
    <property type="component" value="Chromosome"/>
</dbReference>
<dbReference type="Pfam" id="PF00999">
    <property type="entry name" value="Na_H_Exchanger"/>
    <property type="match status" value="1"/>
</dbReference>
<dbReference type="KEGG" id="lrs:PX52LOC_07954"/>
<dbReference type="Pfam" id="PF02254">
    <property type="entry name" value="TrkA_N"/>
    <property type="match status" value="1"/>
</dbReference>
<feature type="transmembrane region" description="Helical" evidence="7">
    <location>
        <begin position="148"/>
        <end position="171"/>
    </location>
</feature>
<accession>A0A5C1AUC0</accession>
<evidence type="ECO:0000256" key="1">
    <source>
        <dbReference type="ARBA" id="ARBA00004141"/>
    </source>
</evidence>
<feature type="transmembrane region" description="Helical" evidence="7">
    <location>
        <begin position="300"/>
        <end position="322"/>
    </location>
</feature>
<gene>
    <name evidence="9" type="ORF">PX52LOC_07954</name>
</gene>
<feature type="transmembrane region" description="Helical" evidence="7">
    <location>
        <begin position="183"/>
        <end position="202"/>
    </location>
</feature>
<evidence type="ECO:0000256" key="5">
    <source>
        <dbReference type="ARBA" id="ARBA00022989"/>
    </source>
</evidence>
<comment type="similarity">
    <text evidence="2">Belongs to the monovalent cation:proton antiporter 2 (CPA2) transporter (TC 2.A.37) family.</text>
</comment>
<keyword evidence="5 7" id="KW-1133">Transmembrane helix</keyword>
<feature type="transmembrane region" description="Helical" evidence="7">
    <location>
        <begin position="329"/>
        <end position="349"/>
    </location>
</feature>
<sequence length="592" mass="62537">MHNLEFVLSLTTALAAALALGYGTHRLGLSPIVGYLLAGVAVGPHTPGLVADVKLAEQLAEIGVILLMFGVGLHFHVDELLAVKRVAVPGAMVQCLFAALLGTIVGKAFGWSWPASAVFGLSISFASTVVLTRVLGESHDLHTSLGHIAVGWLIVQDLFAVIVLVLLPAFFGEEAVEVSKLPLILGLAAAKVGVLVVTVLLAGGRLVPWLLRYVAATRSRELFTLTILVVALGIAVGSATFFGVSMALGAFLAGMVVGRSDFSVRAATEALPMRDAFAVLFFVSAGMLFNPALIVQSPLLVLSALAVVLVGTPLVTLAVVLLRGYPVATAVGLALSLTQIGEFSFILAAMGKELKLLPDEATQTIVAVALVTISLNPLIYRLADSITAWAGRKPHLWRWLAAGPKQDLPDGPKPSAVDPEHRAVVVGYGPVGRTVSRLLRENEIEPTVIEMNIETVRTLRSQNVPAVYGDAAHLETLKEAKVGEAGSLILSSSGMKGTEEVVRLARELNPKIRVLARSSYVRELSAIQEAGAEVVFSGEGEVAIALTEAILQQLGATPEQIDRERARVRADLVVIRKDETPRTTDGTAQPSL</sequence>
<dbReference type="PANTHER" id="PTHR42751:SF1">
    <property type="entry name" value="CATION_PROTON ANTIPORTER YBAL-RELATED"/>
    <property type="match status" value="1"/>
</dbReference>
<reference evidence="10" key="1">
    <citation type="submission" date="2019-08" db="EMBL/GenBank/DDBJ databases">
        <title>Limnoglobus roseus gen. nov., sp. nov., a novel freshwater planctomycete with a giant genome from the family Gemmataceae.</title>
        <authorList>
            <person name="Kulichevskaya I.S."/>
            <person name="Naumoff D.G."/>
            <person name="Miroshnikov K."/>
            <person name="Ivanova A."/>
            <person name="Philippov D.A."/>
            <person name="Hakobyan A."/>
            <person name="Rijpstra I.C."/>
            <person name="Sinninghe Damste J.S."/>
            <person name="Liesack W."/>
            <person name="Dedysh S.N."/>
        </authorList>
    </citation>
    <scope>NUCLEOTIDE SEQUENCE [LARGE SCALE GENOMIC DNA]</scope>
    <source>
        <strain evidence="10">PX52</strain>
    </source>
</reference>
<dbReference type="RefSeq" id="WP_149115088.1">
    <property type="nucleotide sequence ID" value="NZ_CP042425.1"/>
</dbReference>
<feature type="transmembrane region" description="Helical" evidence="7">
    <location>
        <begin position="58"/>
        <end position="75"/>
    </location>
</feature>
<feature type="transmembrane region" description="Helical" evidence="7">
    <location>
        <begin position="87"/>
        <end position="105"/>
    </location>
</feature>
<dbReference type="Gene3D" id="1.20.1530.20">
    <property type="match status" value="1"/>
</dbReference>
<evidence type="ECO:0000256" key="4">
    <source>
        <dbReference type="ARBA" id="ARBA00022692"/>
    </source>
</evidence>
<evidence type="ECO:0000256" key="7">
    <source>
        <dbReference type="SAM" id="Phobius"/>
    </source>
</evidence>
<dbReference type="OrthoDB" id="9793589at2"/>
<keyword evidence="10" id="KW-1185">Reference proteome</keyword>
<dbReference type="GO" id="GO:1902600">
    <property type="term" value="P:proton transmembrane transport"/>
    <property type="evidence" value="ECO:0007669"/>
    <property type="project" value="InterPro"/>
</dbReference>
<feature type="transmembrane region" description="Helical" evidence="7">
    <location>
        <begin position="117"/>
        <end position="136"/>
    </location>
</feature>
<dbReference type="AlphaFoldDB" id="A0A5C1AUC0"/>
<feature type="transmembrane region" description="Helical" evidence="7">
    <location>
        <begin position="276"/>
        <end position="294"/>
    </location>
</feature>
<dbReference type="SUPFAM" id="SSF51735">
    <property type="entry name" value="NAD(P)-binding Rossmann-fold domains"/>
    <property type="match status" value="1"/>
</dbReference>
<keyword evidence="3" id="KW-0813">Transport</keyword>
<protein>
    <submittedName>
        <fullName evidence="9">Sodium:proton exchanger</fullName>
    </submittedName>
</protein>
<comment type="subcellular location">
    <subcellularLocation>
        <location evidence="1">Membrane</location>
        <topology evidence="1">Multi-pass membrane protein</topology>
    </subcellularLocation>
</comment>
<dbReference type="Gene3D" id="3.40.50.720">
    <property type="entry name" value="NAD(P)-binding Rossmann-like Domain"/>
    <property type="match status" value="1"/>
</dbReference>
<evidence type="ECO:0000313" key="9">
    <source>
        <dbReference type="EMBL" id="QEL20834.1"/>
    </source>
</evidence>
<dbReference type="GO" id="GO:0016020">
    <property type="term" value="C:membrane"/>
    <property type="evidence" value="ECO:0007669"/>
    <property type="project" value="UniProtKB-SubCell"/>
</dbReference>
<keyword evidence="4 7" id="KW-0812">Transmembrane</keyword>
<evidence type="ECO:0000313" key="10">
    <source>
        <dbReference type="Proteomes" id="UP000324974"/>
    </source>
</evidence>
<dbReference type="InterPro" id="IPR006153">
    <property type="entry name" value="Cation/H_exchanger_TM"/>
</dbReference>
<dbReference type="PANTHER" id="PTHR42751">
    <property type="entry name" value="SODIUM/HYDROGEN EXCHANGER FAMILY/TRKA DOMAIN PROTEIN"/>
    <property type="match status" value="1"/>
</dbReference>
<dbReference type="GO" id="GO:0015297">
    <property type="term" value="F:antiporter activity"/>
    <property type="evidence" value="ECO:0007669"/>
    <property type="project" value="InterPro"/>
</dbReference>
<organism evidence="9 10">
    <name type="scientific">Limnoglobus roseus</name>
    <dbReference type="NCBI Taxonomy" id="2598579"/>
    <lineage>
        <taxon>Bacteria</taxon>
        <taxon>Pseudomonadati</taxon>
        <taxon>Planctomycetota</taxon>
        <taxon>Planctomycetia</taxon>
        <taxon>Gemmatales</taxon>
        <taxon>Gemmataceae</taxon>
        <taxon>Limnoglobus</taxon>
    </lineage>
</organism>
<evidence type="ECO:0000256" key="6">
    <source>
        <dbReference type="ARBA" id="ARBA00023136"/>
    </source>
</evidence>
<dbReference type="InterPro" id="IPR038770">
    <property type="entry name" value="Na+/solute_symporter_sf"/>
</dbReference>